<reference evidence="1 2" key="1">
    <citation type="journal article" date="2015" name="Genome Biol. Evol.">
        <title>Phylogenomic analyses indicate that early fungi evolved digesting cell walls of algal ancestors of land plants.</title>
        <authorList>
            <person name="Chang Y."/>
            <person name="Wang S."/>
            <person name="Sekimoto S."/>
            <person name="Aerts A.L."/>
            <person name="Choi C."/>
            <person name="Clum A."/>
            <person name="LaButti K.M."/>
            <person name="Lindquist E.A."/>
            <person name="Yee Ngan C."/>
            <person name="Ohm R.A."/>
            <person name="Salamov A.A."/>
            <person name="Grigoriev I.V."/>
            <person name="Spatafora J.W."/>
            <person name="Berbee M.L."/>
        </authorList>
    </citation>
    <scope>NUCLEOTIDE SEQUENCE [LARGE SCALE GENOMIC DNA]</scope>
    <source>
        <strain evidence="1 2">NRRL 1564</strain>
    </source>
</reference>
<evidence type="ECO:0000313" key="2">
    <source>
        <dbReference type="Proteomes" id="UP000242474"/>
    </source>
</evidence>
<dbReference type="Proteomes" id="UP000242474">
    <property type="component" value="Unassembled WGS sequence"/>
</dbReference>
<protein>
    <submittedName>
        <fullName evidence="1">Uncharacterized protein</fullName>
    </submittedName>
</protein>
<name>A0A2G5BB29_COERN</name>
<organism evidence="1 2">
    <name type="scientific">Coemansia reversa (strain ATCC 12441 / NRRL 1564)</name>
    <dbReference type="NCBI Taxonomy" id="763665"/>
    <lineage>
        <taxon>Eukaryota</taxon>
        <taxon>Fungi</taxon>
        <taxon>Fungi incertae sedis</taxon>
        <taxon>Zoopagomycota</taxon>
        <taxon>Kickxellomycotina</taxon>
        <taxon>Kickxellomycetes</taxon>
        <taxon>Kickxellales</taxon>
        <taxon>Kickxellaceae</taxon>
        <taxon>Coemansia</taxon>
    </lineage>
</organism>
<accession>A0A2G5BB29</accession>
<proteinExistence type="predicted"/>
<evidence type="ECO:0000313" key="1">
    <source>
        <dbReference type="EMBL" id="PIA16216.1"/>
    </source>
</evidence>
<dbReference type="EMBL" id="KZ303501">
    <property type="protein sequence ID" value="PIA16216.1"/>
    <property type="molecule type" value="Genomic_DNA"/>
</dbReference>
<keyword evidence="2" id="KW-1185">Reference proteome</keyword>
<gene>
    <name evidence="1" type="ORF">COEREDRAFT_87183</name>
</gene>
<dbReference type="AlphaFoldDB" id="A0A2G5BB29"/>
<sequence length="272" mass="30673">MRNCTILSCFSTTFHRISTAVRHMLHSNRSRSHIQNGSAKPTNRIKSVSIIQNPMTIRLQDQSGAAKPIHCTMGVSSVENFEPIRTQKQKCLVRKSQIIKQVRLDVSDLRQAIDEYCGRVERLQNNFDFSDSKVNCKLSKALNEEAEILERRAIEIISGKSLPVLKIPIRSCSIENFNYNPLQWPAEASVSGKSKGNYQQFTSVNPPNRSVSVFQLETLADLANMLPSVPTSTNTEIESIKMPDSTNDNFYLVSYNGKYDQLNITNPSSHCF</sequence>